<evidence type="ECO:0000313" key="3">
    <source>
        <dbReference type="Proteomes" id="UP000282760"/>
    </source>
</evidence>
<dbReference type="AlphaFoldDB" id="A0A3T0JYL1"/>
<evidence type="ECO:0000256" key="1">
    <source>
        <dbReference type="SAM" id="MobiDB-lite"/>
    </source>
</evidence>
<protein>
    <submittedName>
        <fullName evidence="2">Uncharacterized protein</fullName>
    </submittedName>
</protein>
<name>A0A3T0JYL1_PSESX</name>
<sequence length="616" mass="66973">MTHLELFSEPFARTGNIAADGFRKLLGCPAQDLLQTVLRESIQNSIDAGRLGNGPCIHVRYRTLTPEQQAFLLQRVLSDRILCDQTEETVLNSIAKPHLKVFEICDFNTTGLGGPTSGDAAAEGEETLDFVNFLRNVGVTRDTHHGGGTYGYGKTSLYAMSACSSILVDTLTTDSNLPVRRFMGCHLGSAFDAVARDGKRKRFTGRHWWGLKDGEGGIDPATGEMAATLSSSLGMPSREGGQTGTTVMILDPQVEDESRLLEHKIIETILWNFWPRLTATTPGNRKLDIRLFIEEEEVALPTPEQFPPLDLFASAIAEHRKVNGEVIRIQRDKPHKLLGALAFKRGMRATRSGAALDEHTNVPQQASHIAVMRPVELVVKYIYGDPFPDARYEWAGVFICSDEEAVEEAFAKAEPPAHDDWVPDMLPSGDSKSFVRVALKRLEHYAKYYAAPALSAVAATSAKGPSLAKTAAKLGNLLDAASGKGPGNPSTQGGIQSRKRNDLSISTPWFIRLEAGENSQPCAVFQADLRNDETDTRLKIIAESRLIADGGMTDNTDLPPGFESRVLKMELNAKKQTAQGGVLDVGTESGTVTVWVLCPTEAAVGVRLAFVSGSEQ</sequence>
<reference evidence="2 3" key="1">
    <citation type="submission" date="2017-11" db="EMBL/GenBank/DDBJ databases">
        <title>Effect of PGPRs.</title>
        <authorList>
            <person name="Oliva R."/>
            <person name="Nong J."/>
            <person name="Roman V."/>
        </authorList>
    </citation>
    <scope>NUCLEOTIDE SEQUENCE [LARGE SCALE GENOMIC DNA]</scope>
    <source>
        <strain evidence="2">Inb918</strain>
    </source>
</reference>
<proteinExistence type="predicted"/>
<dbReference type="EMBL" id="CP024646">
    <property type="protein sequence ID" value="AZV28541.1"/>
    <property type="molecule type" value="Genomic_DNA"/>
</dbReference>
<accession>A0A3T0JYL1</accession>
<feature type="region of interest" description="Disordered" evidence="1">
    <location>
        <begin position="480"/>
        <end position="499"/>
    </location>
</feature>
<evidence type="ECO:0000313" key="2">
    <source>
        <dbReference type="EMBL" id="AZV28541.1"/>
    </source>
</evidence>
<gene>
    <name evidence="2" type="ORF">CT157_21835</name>
</gene>
<organism evidence="2 3">
    <name type="scientific">Pseudomonas syringae</name>
    <dbReference type="NCBI Taxonomy" id="317"/>
    <lineage>
        <taxon>Bacteria</taxon>
        <taxon>Pseudomonadati</taxon>
        <taxon>Pseudomonadota</taxon>
        <taxon>Gammaproteobacteria</taxon>
        <taxon>Pseudomonadales</taxon>
        <taxon>Pseudomonadaceae</taxon>
        <taxon>Pseudomonas</taxon>
    </lineage>
</organism>
<dbReference type="Proteomes" id="UP000282760">
    <property type="component" value="Chromosome"/>
</dbReference>